<dbReference type="InterPro" id="IPR003593">
    <property type="entry name" value="AAA+_ATPase"/>
</dbReference>
<gene>
    <name evidence="5" type="ORF">AYM40_37275</name>
</gene>
<evidence type="ECO:0000256" key="2">
    <source>
        <dbReference type="ARBA" id="ARBA00022741"/>
    </source>
</evidence>
<dbReference type="RefSeq" id="WP_063501185.1">
    <property type="nucleotide sequence ID" value="NZ_CP014581.1"/>
</dbReference>
<dbReference type="SUPFAM" id="SSF52540">
    <property type="entry name" value="P-loop containing nucleoside triphosphate hydrolases"/>
    <property type="match status" value="1"/>
</dbReference>
<proteinExistence type="inferred from homology"/>
<organism evidence="5 6">
    <name type="scientific">Paraburkholderia phytofirmans OLGA172</name>
    <dbReference type="NCBI Taxonomy" id="1417228"/>
    <lineage>
        <taxon>Bacteria</taxon>
        <taxon>Pseudomonadati</taxon>
        <taxon>Pseudomonadota</taxon>
        <taxon>Betaproteobacteria</taxon>
        <taxon>Burkholderiales</taxon>
        <taxon>Burkholderiaceae</taxon>
        <taxon>Paraburkholderia</taxon>
    </lineage>
</organism>
<evidence type="ECO:0000313" key="6">
    <source>
        <dbReference type="Proteomes" id="UP000076852"/>
    </source>
</evidence>
<geneLocation type="plasmid" evidence="6">
    <name>polga2</name>
</geneLocation>
<evidence type="ECO:0000256" key="1">
    <source>
        <dbReference type="ARBA" id="ARBA00006611"/>
    </source>
</evidence>
<evidence type="ECO:0000313" key="5">
    <source>
        <dbReference type="EMBL" id="ANB78018.1"/>
    </source>
</evidence>
<dbReference type="SMART" id="SM00382">
    <property type="entry name" value="AAA"/>
    <property type="match status" value="1"/>
</dbReference>
<feature type="domain" description="AAA+ ATPase" evidence="4">
    <location>
        <begin position="191"/>
        <end position="407"/>
    </location>
</feature>
<keyword evidence="3" id="KW-0067">ATP-binding</keyword>
<dbReference type="Gene3D" id="3.40.50.300">
    <property type="entry name" value="P-loop containing nucleotide triphosphate hydrolases"/>
    <property type="match status" value="1"/>
</dbReference>
<name>A0A167WPZ3_9BURK</name>
<evidence type="ECO:0000259" key="4">
    <source>
        <dbReference type="SMART" id="SM00382"/>
    </source>
</evidence>
<dbReference type="GO" id="GO:0005524">
    <property type="term" value="F:ATP binding"/>
    <property type="evidence" value="ECO:0007669"/>
    <property type="project" value="UniProtKB-KW"/>
</dbReference>
<reference evidence="5 6" key="1">
    <citation type="journal article" date="2016" name="Gene">
        <title>PacBio SMRT assembly of a complex multi-replicon genome reveals chlorocatechol degradative operon in a region of genome plasticity.</title>
        <authorList>
            <person name="Ricker N."/>
            <person name="Shen S.Y."/>
            <person name="Goordial J."/>
            <person name="Jin S."/>
            <person name="Fulthorpe R.R."/>
        </authorList>
    </citation>
    <scope>NUCLEOTIDE SEQUENCE [LARGE SCALE GENOMIC DNA]</scope>
    <source>
        <strain evidence="5 6">OLGA172</strain>
        <plasmid evidence="6">polga2</plasmid>
    </source>
</reference>
<dbReference type="InterPro" id="IPR001482">
    <property type="entry name" value="T2SS/T4SS_dom"/>
</dbReference>
<dbReference type="GO" id="GO:0016887">
    <property type="term" value="F:ATP hydrolysis activity"/>
    <property type="evidence" value="ECO:0007669"/>
    <property type="project" value="TreeGrafter"/>
</dbReference>
<keyword evidence="5" id="KW-0614">Plasmid</keyword>
<dbReference type="PANTHER" id="PTHR30258:SF2">
    <property type="entry name" value="COMG OPERON PROTEIN 1"/>
    <property type="match status" value="1"/>
</dbReference>
<accession>A0A167WPZ3</accession>
<keyword evidence="6" id="KW-1185">Reference proteome</keyword>
<dbReference type="Proteomes" id="UP000076852">
    <property type="component" value="Plasmid pOLGA2"/>
</dbReference>
<evidence type="ECO:0000256" key="3">
    <source>
        <dbReference type="ARBA" id="ARBA00022840"/>
    </source>
</evidence>
<dbReference type="AlphaFoldDB" id="A0A167WPZ3"/>
<dbReference type="OrthoDB" id="5790493at2"/>
<dbReference type="EMBL" id="CP014581">
    <property type="protein sequence ID" value="ANB78018.1"/>
    <property type="molecule type" value="Genomic_DNA"/>
</dbReference>
<dbReference type="InterPro" id="IPR027417">
    <property type="entry name" value="P-loop_NTPase"/>
</dbReference>
<sequence>MAERDLPAVKGLDALTPDQRRAIMMVKEGSSEHAPIEQAIRQLFVWAIVTQSSDVHISGRGHRDSPDVFVNVRTPGGFKNFKFRYDGAAIGRHWETKMFQLTGTSQGATTPEIASTRFELELPAEFAREHGLRPFEGESLYMVDVRVEYTKTYNGFSFKCRLLDPQRAPKLHELRLSYALLRTILRALSEPSGLILVTGPTGSGKTTLLNAMLDWLNDEQKAIHTIENPVEIAIRGDGPITQVQIGGNITFKRALRSSLRQDPDIIMVAEIRDSETMEIALQAAQTGHLVLATLHTNSSFETYSRSIDLTEDKVRDAYRVAQVLKLVVAQRLIDRYEGVPTTRRLTRDEQFWLKSNGMYLGDTITEVKDGVKKGKVALLEVITTTPEIKGLLQADRVDTSAIYRAACEQDQFEPLAVAGIRAVQSFGSTMAEVVTKLEGNIDAEAHPSLRVRLSKTHGLNYVQVANAIDAYHQAADAGSDEPLSSHMDRAQVDAITEVIEAEEV</sequence>
<dbReference type="PANTHER" id="PTHR30258">
    <property type="entry name" value="TYPE II SECRETION SYSTEM PROTEIN GSPE-RELATED"/>
    <property type="match status" value="1"/>
</dbReference>
<dbReference type="CDD" id="cd01129">
    <property type="entry name" value="PulE-GspE-like"/>
    <property type="match status" value="1"/>
</dbReference>
<dbReference type="KEGG" id="buz:AYM40_37275"/>
<protein>
    <submittedName>
        <fullName evidence="5">Twitching motility protein PilT</fullName>
    </submittedName>
</protein>
<comment type="similarity">
    <text evidence="1">Belongs to the GSP E family.</text>
</comment>
<keyword evidence="2" id="KW-0547">Nucleotide-binding</keyword>
<dbReference type="Pfam" id="PF00437">
    <property type="entry name" value="T2SSE"/>
    <property type="match status" value="1"/>
</dbReference>
<dbReference type="GO" id="GO:0005886">
    <property type="term" value="C:plasma membrane"/>
    <property type="evidence" value="ECO:0007669"/>
    <property type="project" value="TreeGrafter"/>
</dbReference>